<dbReference type="SUPFAM" id="SSF46785">
    <property type="entry name" value="Winged helix' DNA-binding domain"/>
    <property type="match status" value="1"/>
</dbReference>
<evidence type="ECO:0000313" key="2">
    <source>
        <dbReference type="EMBL" id="KKN62837.1"/>
    </source>
</evidence>
<dbReference type="InterPro" id="IPR011991">
    <property type="entry name" value="ArsR-like_HTH"/>
</dbReference>
<dbReference type="InterPro" id="IPR036390">
    <property type="entry name" value="WH_DNA-bd_sf"/>
</dbReference>
<accession>A0A0F9SKI4</accession>
<dbReference type="AlphaFoldDB" id="A0A0F9SKI4"/>
<comment type="caution">
    <text evidence="2">The sequence shown here is derived from an EMBL/GenBank/DDBJ whole genome shotgun (WGS) entry which is preliminary data.</text>
</comment>
<organism evidence="2">
    <name type="scientific">marine sediment metagenome</name>
    <dbReference type="NCBI Taxonomy" id="412755"/>
    <lineage>
        <taxon>unclassified sequences</taxon>
        <taxon>metagenomes</taxon>
        <taxon>ecological metagenomes</taxon>
    </lineage>
</organism>
<feature type="compositionally biased region" description="Basic and acidic residues" evidence="1">
    <location>
        <begin position="70"/>
        <end position="83"/>
    </location>
</feature>
<dbReference type="Pfam" id="PF12840">
    <property type="entry name" value="HTH_20"/>
    <property type="match status" value="1"/>
</dbReference>
<name>A0A0F9SKI4_9ZZZZ</name>
<proteinExistence type="predicted"/>
<gene>
    <name evidence="2" type="ORF">LCGC14_0507890</name>
</gene>
<dbReference type="Gene3D" id="1.10.10.10">
    <property type="entry name" value="Winged helix-like DNA-binding domain superfamily/Winged helix DNA-binding domain"/>
    <property type="match status" value="1"/>
</dbReference>
<dbReference type="InterPro" id="IPR036388">
    <property type="entry name" value="WH-like_DNA-bd_sf"/>
</dbReference>
<dbReference type="EMBL" id="LAZR01000611">
    <property type="protein sequence ID" value="KKN62837.1"/>
    <property type="molecule type" value="Genomic_DNA"/>
</dbReference>
<evidence type="ECO:0008006" key="3">
    <source>
        <dbReference type="Google" id="ProtNLM"/>
    </source>
</evidence>
<evidence type="ECO:0000256" key="1">
    <source>
        <dbReference type="SAM" id="MobiDB-lite"/>
    </source>
</evidence>
<reference evidence="2" key="1">
    <citation type="journal article" date="2015" name="Nature">
        <title>Complex archaea that bridge the gap between prokaryotes and eukaryotes.</title>
        <authorList>
            <person name="Spang A."/>
            <person name="Saw J.H."/>
            <person name="Jorgensen S.L."/>
            <person name="Zaremba-Niedzwiedzka K."/>
            <person name="Martijn J."/>
            <person name="Lind A.E."/>
            <person name="van Eijk R."/>
            <person name="Schleper C."/>
            <person name="Guy L."/>
            <person name="Ettema T.J."/>
        </authorList>
    </citation>
    <scope>NUCLEOTIDE SEQUENCE</scope>
</reference>
<protein>
    <recommendedName>
        <fullName evidence="3">HTH arsR-type domain-containing protein</fullName>
    </recommendedName>
</protein>
<feature type="region of interest" description="Disordered" evidence="1">
    <location>
        <begin position="70"/>
        <end position="90"/>
    </location>
</feature>
<dbReference type="CDD" id="cd00090">
    <property type="entry name" value="HTH_ARSR"/>
    <property type="match status" value="1"/>
</dbReference>
<feature type="region of interest" description="Disordered" evidence="1">
    <location>
        <begin position="120"/>
        <end position="141"/>
    </location>
</feature>
<sequence length="141" mass="16000">MAKKEKKKKPIFEKVGLVFRSPIRADILRELSVSPQKPTNIAENIGIQKQNLNYHLNALKRGGLVKTHQKELSETDLQSEKGTRINGISESGKIQVSSGIELTKNGKNIVNQFISPLYEEESSKEVERKKKNNKNNMKEDK</sequence>